<dbReference type="Pfam" id="PF00528">
    <property type="entry name" value="BPD_transp_1"/>
    <property type="match status" value="1"/>
</dbReference>
<dbReference type="SUPFAM" id="SSF161098">
    <property type="entry name" value="MetI-like"/>
    <property type="match status" value="1"/>
</dbReference>
<feature type="domain" description="ABC transmembrane type-1" evidence="8">
    <location>
        <begin position="70"/>
        <end position="283"/>
    </location>
</feature>
<keyword evidence="6 7" id="KW-0472">Membrane</keyword>
<keyword evidence="5 7" id="KW-1133">Transmembrane helix</keyword>
<reference evidence="9" key="2">
    <citation type="submission" date="2020-09" db="EMBL/GenBank/DDBJ databases">
        <authorList>
            <person name="Sun Q."/>
            <person name="Ohkuma M."/>
        </authorList>
    </citation>
    <scope>NUCLEOTIDE SEQUENCE</scope>
    <source>
        <strain evidence="9">JCM 3313</strain>
    </source>
</reference>
<feature type="transmembrane region" description="Helical" evidence="7">
    <location>
        <begin position="107"/>
        <end position="129"/>
    </location>
</feature>
<feature type="transmembrane region" description="Helical" evidence="7">
    <location>
        <begin position="149"/>
        <end position="168"/>
    </location>
</feature>
<evidence type="ECO:0000256" key="5">
    <source>
        <dbReference type="ARBA" id="ARBA00022989"/>
    </source>
</evidence>
<evidence type="ECO:0000259" key="8">
    <source>
        <dbReference type="PROSITE" id="PS50928"/>
    </source>
</evidence>
<evidence type="ECO:0000256" key="2">
    <source>
        <dbReference type="ARBA" id="ARBA00022448"/>
    </source>
</evidence>
<dbReference type="Proteomes" id="UP000639606">
    <property type="component" value="Unassembled WGS sequence"/>
</dbReference>
<dbReference type="PANTHER" id="PTHR30193">
    <property type="entry name" value="ABC TRANSPORTER PERMEASE PROTEIN"/>
    <property type="match status" value="1"/>
</dbReference>
<dbReference type="RefSeq" id="WP_189226469.1">
    <property type="nucleotide sequence ID" value="NZ_BMRG01000016.1"/>
</dbReference>
<dbReference type="InterPro" id="IPR051393">
    <property type="entry name" value="ABC_transporter_permease"/>
</dbReference>
<dbReference type="PANTHER" id="PTHR30193:SF37">
    <property type="entry name" value="INNER MEMBRANE ABC TRANSPORTER PERMEASE PROTEIN YCJO"/>
    <property type="match status" value="1"/>
</dbReference>
<dbReference type="AlphaFoldDB" id="A0A918EHH8"/>
<evidence type="ECO:0000256" key="7">
    <source>
        <dbReference type="RuleBase" id="RU363032"/>
    </source>
</evidence>
<gene>
    <name evidence="9" type="primary">cebF</name>
    <name evidence="9" type="ORF">GCM10010185_57680</name>
</gene>
<name>A0A918EHH8_9PSEU</name>
<keyword evidence="4 7" id="KW-0812">Transmembrane</keyword>
<dbReference type="EMBL" id="BMRG01000016">
    <property type="protein sequence ID" value="GGP76425.1"/>
    <property type="molecule type" value="Genomic_DNA"/>
</dbReference>
<evidence type="ECO:0000313" key="9">
    <source>
        <dbReference type="EMBL" id="GGP76425.1"/>
    </source>
</evidence>
<keyword evidence="10" id="KW-1185">Reference proteome</keyword>
<evidence type="ECO:0000256" key="1">
    <source>
        <dbReference type="ARBA" id="ARBA00004651"/>
    </source>
</evidence>
<dbReference type="Gene3D" id="1.10.3720.10">
    <property type="entry name" value="MetI-like"/>
    <property type="match status" value="1"/>
</dbReference>
<dbReference type="CDD" id="cd06261">
    <property type="entry name" value="TM_PBP2"/>
    <property type="match status" value="1"/>
</dbReference>
<reference evidence="9" key="1">
    <citation type="journal article" date="2014" name="Int. J. Syst. Evol. Microbiol.">
        <title>Complete genome sequence of Corynebacterium casei LMG S-19264T (=DSM 44701T), isolated from a smear-ripened cheese.</title>
        <authorList>
            <consortium name="US DOE Joint Genome Institute (JGI-PGF)"/>
            <person name="Walter F."/>
            <person name="Albersmeier A."/>
            <person name="Kalinowski J."/>
            <person name="Ruckert C."/>
        </authorList>
    </citation>
    <scope>NUCLEOTIDE SEQUENCE</scope>
    <source>
        <strain evidence="9">JCM 3313</strain>
    </source>
</reference>
<organism evidence="9 10">
    <name type="scientific">Saccharothrix coeruleofusca</name>
    <dbReference type="NCBI Taxonomy" id="33919"/>
    <lineage>
        <taxon>Bacteria</taxon>
        <taxon>Bacillati</taxon>
        <taxon>Actinomycetota</taxon>
        <taxon>Actinomycetes</taxon>
        <taxon>Pseudonocardiales</taxon>
        <taxon>Pseudonocardiaceae</taxon>
        <taxon>Saccharothrix</taxon>
    </lineage>
</organism>
<comment type="caution">
    <text evidence="9">The sequence shown here is derived from an EMBL/GenBank/DDBJ whole genome shotgun (WGS) entry which is preliminary data.</text>
</comment>
<sequence length="296" mass="32899">MLFARWDHRITPYLFIAPFFVLFLVFGLYPLLRTAWMSLHRWDLLDGPVAFTGAENYTALLADPHFYNALVNTLSIFVVATVPQLLAALGIAALLDRPSRGSTALRAVVLLPNVVPVVAVALVFTQLLGRDQGLVNWALSWFGARPVDWQAHAWSAHLGVAIMVIWRWTGYNALLYLAAMQTVPRQLREAAELDGASRARVFWTVTLPWIRPTVLFTAVVSTIGGLQLFAEPRLFGGTSTGGNDRQFQTLVMYLYENGFDRFDAGYAAAVSWVLFALCAILAFGNAALLRRLVRRG</sequence>
<feature type="transmembrane region" description="Helical" evidence="7">
    <location>
        <begin position="12"/>
        <end position="32"/>
    </location>
</feature>
<accession>A0A918EHH8</accession>
<dbReference type="InterPro" id="IPR035906">
    <property type="entry name" value="MetI-like_sf"/>
</dbReference>
<feature type="transmembrane region" description="Helical" evidence="7">
    <location>
        <begin position="264"/>
        <end position="289"/>
    </location>
</feature>
<dbReference type="InterPro" id="IPR000515">
    <property type="entry name" value="MetI-like"/>
</dbReference>
<feature type="transmembrane region" description="Helical" evidence="7">
    <location>
        <begin position="209"/>
        <end position="230"/>
    </location>
</feature>
<dbReference type="PROSITE" id="PS50928">
    <property type="entry name" value="ABC_TM1"/>
    <property type="match status" value="1"/>
</dbReference>
<evidence type="ECO:0000256" key="6">
    <source>
        <dbReference type="ARBA" id="ARBA00023136"/>
    </source>
</evidence>
<evidence type="ECO:0000313" key="10">
    <source>
        <dbReference type="Proteomes" id="UP000639606"/>
    </source>
</evidence>
<protein>
    <submittedName>
        <fullName evidence="9">Sugar ABC transporter permease</fullName>
    </submittedName>
</protein>
<dbReference type="GO" id="GO:0055085">
    <property type="term" value="P:transmembrane transport"/>
    <property type="evidence" value="ECO:0007669"/>
    <property type="project" value="InterPro"/>
</dbReference>
<proteinExistence type="inferred from homology"/>
<feature type="transmembrane region" description="Helical" evidence="7">
    <location>
        <begin position="74"/>
        <end position="95"/>
    </location>
</feature>
<keyword evidence="3" id="KW-1003">Cell membrane</keyword>
<comment type="subcellular location">
    <subcellularLocation>
        <location evidence="1 7">Cell membrane</location>
        <topology evidence="1 7">Multi-pass membrane protein</topology>
    </subcellularLocation>
</comment>
<comment type="similarity">
    <text evidence="7">Belongs to the binding-protein-dependent transport system permease family.</text>
</comment>
<evidence type="ECO:0000256" key="3">
    <source>
        <dbReference type="ARBA" id="ARBA00022475"/>
    </source>
</evidence>
<dbReference type="GO" id="GO:0005886">
    <property type="term" value="C:plasma membrane"/>
    <property type="evidence" value="ECO:0007669"/>
    <property type="project" value="UniProtKB-SubCell"/>
</dbReference>
<keyword evidence="2 7" id="KW-0813">Transport</keyword>
<evidence type="ECO:0000256" key="4">
    <source>
        <dbReference type="ARBA" id="ARBA00022692"/>
    </source>
</evidence>